<name>A0A1D1VN41_RAMVA</name>
<dbReference type="EMBL" id="BDGG01000009">
    <property type="protein sequence ID" value="GAV03020.1"/>
    <property type="molecule type" value="Genomic_DNA"/>
</dbReference>
<protein>
    <submittedName>
        <fullName evidence="1">Uncharacterized protein</fullName>
    </submittedName>
</protein>
<comment type="caution">
    <text evidence="1">The sequence shown here is derived from an EMBL/GenBank/DDBJ whole genome shotgun (WGS) entry which is preliminary data.</text>
</comment>
<organism evidence="1 2">
    <name type="scientific">Ramazzottius varieornatus</name>
    <name type="common">Water bear</name>
    <name type="synonym">Tardigrade</name>
    <dbReference type="NCBI Taxonomy" id="947166"/>
    <lineage>
        <taxon>Eukaryota</taxon>
        <taxon>Metazoa</taxon>
        <taxon>Ecdysozoa</taxon>
        <taxon>Tardigrada</taxon>
        <taxon>Eutardigrada</taxon>
        <taxon>Parachela</taxon>
        <taxon>Hypsibioidea</taxon>
        <taxon>Ramazzottiidae</taxon>
        <taxon>Ramazzottius</taxon>
    </lineage>
</organism>
<proteinExistence type="predicted"/>
<sequence>MSTCLVCSNVPKGETSPLIIRLYDETLGLIGAYSHPQSQIGNLRRRQKNREIFTCILHSANGASQAGITKGSVKVPQANEPIQLVFSVRTRLREQVVNLKPKECSRVYLRC</sequence>
<accession>A0A1D1VN41</accession>
<evidence type="ECO:0000313" key="2">
    <source>
        <dbReference type="Proteomes" id="UP000186922"/>
    </source>
</evidence>
<gene>
    <name evidence="1" type="primary">RvY_13509</name>
    <name evidence="1" type="synonym">RvY_13509.2</name>
    <name evidence="1" type="ORF">RvY_13509-2</name>
</gene>
<reference evidence="1 2" key="1">
    <citation type="journal article" date="2016" name="Nat. Commun.">
        <title>Extremotolerant tardigrade genome and improved radiotolerance of human cultured cells by tardigrade-unique protein.</title>
        <authorList>
            <person name="Hashimoto T."/>
            <person name="Horikawa D.D."/>
            <person name="Saito Y."/>
            <person name="Kuwahara H."/>
            <person name="Kozuka-Hata H."/>
            <person name="Shin-I T."/>
            <person name="Minakuchi Y."/>
            <person name="Ohishi K."/>
            <person name="Motoyama A."/>
            <person name="Aizu T."/>
            <person name="Enomoto A."/>
            <person name="Kondo K."/>
            <person name="Tanaka S."/>
            <person name="Hara Y."/>
            <person name="Koshikawa S."/>
            <person name="Sagara H."/>
            <person name="Miura T."/>
            <person name="Yokobori S."/>
            <person name="Miyagawa K."/>
            <person name="Suzuki Y."/>
            <person name="Kubo T."/>
            <person name="Oyama M."/>
            <person name="Kohara Y."/>
            <person name="Fujiyama A."/>
            <person name="Arakawa K."/>
            <person name="Katayama T."/>
            <person name="Toyoda A."/>
            <person name="Kunieda T."/>
        </authorList>
    </citation>
    <scope>NUCLEOTIDE SEQUENCE [LARGE SCALE GENOMIC DNA]</scope>
    <source>
        <strain evidence="1 2">YOKOZUNA-1</strain>
    </source>
</reference>
<dbReference type="AlphaFoldDB" id="A0A1D1VN41"/>
<evidence type="ECO:0000313" key="1">
    <source>
        <dbReference type="EMBL" id="GAV03020.1"/>
    </source>
</evidence>
<keyword evidence="2" id="KW-1185">Reference proteome</keyword>
<dbReference type="Proteomes" id="UP000186922">
    <property type="component" value="Unassembled WGS sequence"/>
</dbReference>